<feature type="region of interest" description="Disordered" evidence="1">
    <location>
        <begin position="319"/>
        <end position="342"/>
    </location>
</feature>
<feature type="region of interest" description="Disordered" evidence="1">
    <location>
        <begin position="295"/>
        <end position="314"/>
    </location>
</feature>
<reference evidence="2 3" key="1">
    <citation type="journal article" date="2010" name="Nat. Biotechnol.">
        <title>Genome sequence of the model mushroom Schizophyllum commune.</title>
        <authorList>
            <person name="Ohm R.A."/>
            <person name="de Jong J.F."/>
            <person name="Lugones L.G."/>
            <person name="Aerts A."/>
            <person name="Kothe E."/>
            <person name="Stajich J.E."/>
            <person name="de Vries R.P."/>
            <person name="Record E."/>
            <person name="Levasseur A."/>
            <person name="Baker S.E."/>
            <person name="Bartholomew K.A."/>
            <person name="Coutinho P.M."/>
            <person name="Erdmann S."/>
            <person name="Fowler T.J."/>
            <person name="Gathman A.C."/>
            <person name="Lombard V."/>
            <person name="Henrissat B."/>
            <person name="Knabe N."/>
            <person name="Kuees U."/>
            <person name="Lilly W.W."/>
            <person name="Lindquist E."/>
            <person name="Lucas S."/>
            <person name="Magnuson J.K."/>
            <person name="Piumi F."/>
            <person name="Raudaskoski M."/>
            <person name="Salamov A."/>
            <person name="Schmutz J."/>
            <person name="Schwarze F.W.M.R."/>
            <person name="vanKuyk P.A."/>
            <person name="Horton J.S."/>
            <person name="Grigoriev I.V."/>
            <person name="Woesten H.A.B."/>
        </authorList>
    </citation>
    <scope>NUCLEOTIDE SEQUENCE [LARGE SCALE GENOMIC DNA]</scope>
    <source>
        <strain evidence="3">H4-8 / FGSC 9210</strain>
    </source>
</reference>
<protein>
    <submittedName>
        <fullName evidence="2">Expressed protein</fullName>
    </submittedName>
</protein>
<sequence length="440" mass="47738">MADVLSTAPSAPETIPVTMNVDATTPMETTTTAPVPTEAVAAPSSGPIDPVPLSFPAILRTPGVPAARYELRDTAYVRPSGSILGRAARKEDVEGKRRTRRKENAKFTGNPHIVAATKRDLVLEPPTVRTTFPEPLPPSLPRTAKLPSVVPPTLDPLSANAGRFSLSLKGMRRELRKSGYAQGLVRVVELEMADWLSDGGAMMSPDDVQPEQAERQIGETPVVEVSRTPLQLVWRISEDSYARYVVHCCARYHEIVSFSKDVDGERLTYLLRPNVFRPDAAGAFSLETPPVTDIDYSSQLSESDLVSSDAGDSDIEERRAGHAPAALPAISEDRPASPADSSWSIVDDAASADGDESASDAGLAASVESLSLADERTPRRRPLHPAAWGSRHSRADSSPSPARRQRRRRMRPADNRRTVPARRGVTAASRGESFYDYIFS</sequence>
<evidence type="ECO:0000313" key="3">
    <source>
        <dbReference type="Proteomes" id="UP000007431"/>
    </source>
</evidence>
<keyword evidence="3" id="KW-1185">Reference proteome</keyword>
<feature type="region of interest" description="Disordered" evidence="1">
    <location>
        <begin position="369"/>
        <end position="425"/>
    </location>
</feature>
<proteinExistence type="predicted"/>
<evidence type="ECO:0000256" key="1">
    <source>
        <dbReference type="SAM" id="MobiDB-lite"/>
    </source>
</evidence>
<evidence type="ECO:0000313" key="2">
    <source>
        <dbReference type="EMBL" id="EFI95607.1"/>
    </source>
</evidence>
<organism evidence="3">
    <name type="scientific">Schizophyllum commune (strain H4-8 / FGSC 9210)</name>
    <name type="common">Split gill fungus</name>
    <dbReference type="NCBI Taxonomy" id="578458"/>
    <lineage>
        <taxon>Eukaryota</taxon>
        <taxon>Fungi</taxon>
        <taxon>Dikarya</taxon>
        <taxon>Basidiomycota</taxon>
        <taxon>Agaricomycotina</taxon>
        <taxon>Agaricomycetes</taxon>
        <taxon>Agaricomycetidae</taxon>
        <taxon>Agaricales</taxon>
        <taxon>Schizophyllaceae</taxon>
        <taxon>Schizophyllum</taxon>
    </lineage>
</organism>
<dbReference type="eggNOG" id="ENOG502S8WT">
    <property type="taxonomic scope" value="Eukaryota"/>
</dbReference>
<dbReference type="Proteomes" id="UP000007431">
    <property type="component" value="Unassembled WGS sequence"/>
</dbReference>
<gene>
    <name evidence="2" type="ORF">SCHCODRAFT_85531</name>
</gene>
<dbReference type="HOGENOM" id="CLU_041941_0_0_1"/>
<dbReference type="VEuPathDB" id="FungiDB:SCHCODRAFT_02750266"/>
<dbReference type="AlphaFoldDB" id="D8Q983"/>
<name>D8Q983_SCHCM</name>
<dbReference type="EMBL" id="GL377308">
    <property type="protein sequence ID" value="EFI95607.1"/>
    <property type="molecule type" value="Genomic_DNA"/>
</dbReference>
<dbReference type="OrthoDB" id="10256743at2759"/>
<dbReference type="InParanoid" id="D8Q983"/>
<feature type="compositionally biased region" description="Low complexity" evidence="1">
    <location>
        <begin position="297"/>
        <end position="309"/>
    </location>
</feature>
<accession>D8Q983</accession>
<dbReference type="OMA" id="RAINRRW"/>